<name>A0AC60QSP1_IXOPE</name>
<dbReference type="EMBL" id="JABSTQ010005453">
    <property type="protein sequence ID" value="KAG0439277.1"/>
    <property type="molecule type" value="Genomic_DNA"/>
</dbReference>
<keyword evidence="2" id="KW-1185">Reference proteome</keyword>
<proteinExistence type="predicted"/>
<evidence type="ECO:0000313" key="2">
    <source>
        <dbReference type="Proteomes" id="UP000805193"/>
    </source>
</evidence>
<sequence>MRTQLVEHCDVPDKAQLEDKLDKLIRNLPKEHVILPRATFLEEGTLYGLDRLKGEQKGRRTGPEAGRTGQCGDQEADISSDGTTWRQRDIDGQRG</sequence>
<dbReference type="Proteomes" id="UP000805193">
    <property type="component" value="Unassembled WGS sequence"/>
</dbReference>
<comment type="caution">
    <text evidence="1">The sequence shown here is derived from an EMBL/GenBank/DDBJ whole genome shotgun (WGS) entry which is preliminary data.</text>
</comment>
<accession>A0AC60QSP1</accession>
<evidence type="ECO:0000313" key="1">
    <source>
        <dbReference type="EMBL" id="KAG0439277.1"/>
    </source>
</evidence>
<reference evidence="1 2" key="1">
    <citation type="journal article" date="2020" name="Cell">
        <title>Large-Scale Comparative Analyses of Tick Genomes Elucidate Their Genetic Diversity and Vector Capacities.</title>
        <authorList>
            <consortium name="Tick Genome and Microbiome Consortium (TIGMIC)"/>
            <person name="Jia N."/>
            <person name="Wang J."/>
            <person name="Shi W."/>
            <person name="Du L."/>
            <person name="Sun Y."/>
            <person name="Zhan W."/>
            <person name="Jiang J.F."/>
            <person name="Wang Q."/>
            <person name="Zhang B."/>
            <person name="Ji P."/>
            <person name="Bell-Sakyi L."/>
            <person name="Cui X.M."/>
            <person name="Yuan T.T."/>
            <person name="Jiang B.G."/>
            <person name="Yang W.F."/>
            <person name="Lam T.T."/>
            <person name="Chang Q.C."/>
            <person name="Ding S.J."/>
            <person name="Wang X.J."/>
            <person name="Zhu J.G."/>
            <person name="Ruan X.D."/>
            <person name="Zhao L."/>
            <person name="Wei J.T."/>
            <person name="Ye R.Z."/>
            <person name="Que T.C."/>
            <person name="Du C.H."/>
            <person name="Zhou Y.H."/>
            <person name="Cheng J.X."/>
            <person name="Dai P.F."/>
            <person name="Guo W.B."/>
            <person name="Han X.H."/>
            <person name="Huang E.J."/>
            <person name="Li L.F."/>
            <person name="Wei W."/>
            <person name="Gao Y.C."/>
            <person name="Liu J.Z."/>
            <person name="Shao H.Z."/>
            <person name="Wang X."/>
            <person name="Wang C.C."/>
            <person name="Yang T.C."/>
            <person name="Huo Q.B."/>
            <person name="Li W."/>
            <person name="Chen H.Y."/>
            <person name="Chen S.E."/>
            <person name="Zhou L.G."/>
            <person name="Ni X.B."/>
            <person name="Tian J.H."/>
            <person name="Sheng Y."/>
            <person name="Liu T."/>
            <person name="Pan Y.S."/>
            <person name="Xia L.Y."/>
            <person name="Li J."/>
            <person name="Zhao F."/>
            <person name="Cao W.C."/>
        </authorList>
    </citation>
    <scope>NUCLEOTIDE SEQUENCE [LARGE SCALE GENOMIC DNA]</scope>
    <source>
        <strain evidence="1">Iper-2018</strain>
    </source>
</reference>
<gene>
    <name evidence="1" type="ORF">HPB47_016698</name>
</gene>
<protein>
    <submittedName>
        <fullName evidence="1">Uncharacterized protein</fullName>
    </submittedName>
</protein>
<organism evidence="1 2">
    <name type="scientific">Ixodes persulcatus</name>
    <name type="common">Taiga tick</name>
    <dbReference type="NCBI Taxonomy" id="34615"/>
    <lineage>
        <taxon>Eukaryota</taxon>
        <taxon>Metazoa</taxon>
        <taxon>Ecdysozoa</taxon>
        <taxon>Arthropoda</taxon>
        <taxon>Chelicerata</taxon>
        <taxon>Arachnida</taxon>
        <taxon>Acari</taxon>
        <taxon>Parasitiformes</taxon>
        <taxon>Ixodida</taxon>
        <taxon>Ixodoidea</taxon>
        <taxon>Ixodidae</taxon>
        <taxon>Ixodinae</taxon>
        <taxon>Ixodes</taxon>
    </lineage>
</organism>